<evidence type="ECO:0000313" key="1">
    <source>
        <dbReference type="EMBL" id="GAP89483.1"/>
    </source>
</evidence>
<accession>A0A1W2TMD1</accession>
<dbReference type="Proteomes" id="UP000054516">
    <property type="component" value="Unassembled WGS sequence"/>
</dbReference>
<evidence type="ECO:0000313" key="2">
    <source>
        <dbReference type="Proteomes" id="UP000054516"/>
    </source>
</evidence>
<gene>
    <name evidence="1" type="ORF">SAMD00023353_4001270</name>
</gene>
<organism evidence="1">
    <name type="scientific">Rosellinia necatrix</name>
    <name type="common">White root-rot fungus</name>
    <dbReference type="NCBI Taxonomy" id="77044"/>
    <lineage>
        <taxon>Eukaryota</taxon>
        <taxon>Fungi</taxon>
        <taxon>Dikarya</taxon>
        <taxon>Ascomycota</taxon>
        <taxon>Pezizomycotina</taxon>
        <taxon>Sordariomycetes</taxon>
        <taxon>Xylariomycetidae</taxon>
        <taxon>Xylariales</taxon>
        <taxon>Xylariaceae</taxon>
        <taxon>Rosellinia</taxon>
    </lineage>
</organism>
<protein>
    <submittedName>
        <fullName evidence="1">Uncharacterized protein</fullName>
    </submittedName>
</protein>
<keyword evidence="2" id="KW-1185">Reference proteome</keyword>
<reference evidence="1" key="1">
    <citation type="submission" date="2016-03" db="EMBL/GenBank/DDBJ databases">
        <title>Draft genome sequence of Rosellinia necatrix.</title>
        <authorList>
            <person name="Kanematsu S."/>
        </authorList>
    </citation>
    <scope>NUCLEOTIDE SEQUENCE [LARGE SCALE GENOMIC DNA]</scope>
    <source>
        <strain evidence="1">W97</strain>
    </source>
</reference>
<proteinExistence type="predicted"/>
<dbReference type="EMBL" id="DF977485">
    <property type="protein sequence ID" value="GAP89483.1"/>
    <property type="molecule type" value="Genomic_DNA"/>
</dbReference>
<name>A0A1W2TMD1_ROSNE</name>
<sequence>MSSITFNKNYIITKATASVVSIDLGFDGAVNLLNNQTTTSAVSGDSTTAVATYKNNNPPPKTFSVSQEVKFPSGAHVTLTGGGPNDNVIEAADAVGNRAVWIVVGSA</sequence>
<dbReference type="AlphaFoldDB" id="A0A1W2TMD1"/>
<dbReference type="OrthoDB" id="4741466at2759"/>